<sequence length="228" mass="26496">YNYYRIMKNVCTPLPVNISNRITTYEQRENYLLDFLRNVLPSCDVQDISDELRKTFTLNKHKPKVNKEKPKKFSYVTTRKGILLGLNKLGKTSLRYSDMLPLNSLWLGYMHHMLGIEDFKNLPLQPTNSNWENVNQRLIKADYHGAKITVIRSKCPSVIGIHGIVIQDTKNTFRLLGKDNVIRTVPKQSSVFRIHLDDVVLEVFGKEVCIRPTERSVKKFKSLHLPKL</sequence>
<evidence type="ECO:0000313" key="2">
    <source>
        <dbReference type="Proteomes" id="UP001239111"/>
    </source>
</evidence>
<organism evidence="1 2">
    <name type="scientific">Eretmocerus hayati</name>
    <dbReference type="NCBI Taxonomy" id="131215"/>
    <lineage>
        <taxon>Eukaryota</taxon>
        <taxon>Metazoa</taxon>
        <taxon>Ecdysozoa</taxon>
        <taxon>Arthropoda</taxon>
        <taxon>Hexapoda</taxon>
        <taxon>Insecta</taxon>
        <taxon>Pterygota</taxon>
        <taxon>Neoptera</taxon>
        <taxon>Endopterygota</taxon>
        <taxon>Hymenoptera</taxon>
        <taxon>Apocrita</taxon>
        <taxon>Proctotrupomorpha</taxon>
        <taxon>Chalcidoidea</taxon>
        <taxon>Aphelinidae</taxon>
        <taxon>Aphelininae</taxon>
        <taxon>Eretmocerus</taxon>
    </lineage>
</organism>
<feature type="non-terminal residue" evidence="1">
    <location>
        <position position="1"/>
    </location>
</feature>
<gene>
    <name evidence="1" type="ORF">QAD02_019003</name>
</gene>
<dbReference type="EMBL" id="CM056741">
    <property type="protein sequence ID" value="KAJ8683211.1"/>
    <property type="molecule type" value="Genomic_DNA"/>
</dbReference>
<accession>A0ACC2PID9</accession>
<protein>
    <submittedName>
        <fullName evidence="1">Uncharacterized protein</fullName>
    </submittedName>
</protein>
<dbReference type="Proteomes" id="UP001239111">
    <property type="component" value="Chromosome 1"/>
</dbReference>
<comment type="caution">
    <text evidence="1">The sequence shown here is derived from an EMBL/GenBank/DDBJ whole genome shotgun (WGS) entry which is preliminary data.</text>
</comment>
<evidence type="ECO:0000313" key="1">
    <source>
        <dbReference type="EMBL" id="KAJ8683211.1"/>
    </source>
</evidence>
<keyword evidence="2" id="KW-1185">Reference proteome</keyword>
<name>A0ACC2PID9_9HYME</name>
<reference evidence="1" key="1">
    <citation type="submission" date="2023-04" db="EMBL/GenBank/DDBJ databases">
        <title>A chromosome-level genome assembly of the parasitoid wasp Eretmocerus hayati.</title>
        <authorList>
            <person name="Zhong Y."/>
            <person name="Liu S."/>
            <person name="Liu Y."/>
        </authorList>
    </citation>
    <scope>NUCLEOTIDE SEQUENCE</scope>
    <source>
        <strain evidence="1">ZJU_SS_LIU_2023</strain>
    </source>
</reference>
<proteinExistence type="predicted"/>